<gene>
    <name evidence="3" type="ORF">GALMADRAFT_78890</name>
</gene>
<dbReference type="Proteomes" id="UP000027222">
    <property type="component" value="Unassembled WGS sequence"/>
</dbReference>
<evidence type="ECO:0000313" key="3">
    <source>
        <dbReference type="EMBL" id="KDR68280.1"/>
    </source>
</evidence>
<sequence>AVEYYKELTVWNGTLNYPSIYRGYPTPEIDAAWRRISQDVKFIRLTREQVLKLGKEVTPSKVKLRDEDGGGYLTSLEFPHQLHCLDRLRKYSYREYYEISDPDFHVNPELFRMHLDHCVEILRQSLMCSADVGMITFEWVRGFNSPYPDFNTRHQCRNFEKILSWASDNAVHVRQGHISRFGDEVDLPEGP</sequence>
<dbReference type="Pfam" id="PF11807">
    <property type="entry name" value="UstYa"/>
    <property type="match status" value="1"/>
</dbReference>
<evidence type="ECO:0000256" key="2">
    <source>
        <dbReference type="ARBA" id="ARBA00035112"/>
    </source>
</evidence>
<organism evidence="3 4">
    <name type="scientific">Galerina marginata (strain CBS 339.88)</name>
    <dbReference type="NCBI Taxonomy" id="685588"/>
    <lineage>
        <taxon>Eukaryota</taxon>
        <taxon>Fungi</taxon>
        <taxon>Dikarya</taxon>
        <taxon>Basidiomycota</taxon>
        <taxon>Agaricomycotina</taxon>
        <taxon>Agaricomycetes</taxon>
        <taxon>Agaricomycetidae</taxon>
        <taxon>Agaricales</taxon>
        <taxon>Agaricineae</taxon>
        <taxon>Strophariaceae</taxon>
        <taxon>Galerina</taxon>
    </lineage>
</organism>
<accession>A0A067SBI4</accession>
<keyword evidence="4" id="KW-1185">Reference proteome</keyword>
<feature type="non-terminal residue" evidence="3">
    <location>
        <position position="1"/>
    </location>
</feature>
<dbReference type="PANTHER" id="PTHR33365">
    <property type="entry name" value="YALI0B05434P"/>
    <property type="match status" value="1"/>
</dbReference>
<dbReference type="PROSITE" id="PS00018">
    <property type="entry name" value="EF_HAND_1"/>
    <property type="match status" value="1"/>
</dbReference>
<dbReference type="GO" id="GO:0043386">
    <property type="term" value="P:mycotoxin biosynthetic process"/>
    <property type="evidence" value="ECO:0007669"/>
    <property type="project" value="InterPro"/>
</dbReference>
<proteinExistence type="inferred from homology"/>
<dbReference type="PANTHER" id="PTHR33365:SF4">
    <property type="entry name" value="CYCLOCHLOROTINE BIOSYNTHESIS PROTEIN O"/>
    <property type="match status" value="1"/>
</dbReference>
<protein>
    <submittedName>
        <fullName evidence="3">Uncharacterized protein</fullName>
    </submittedName>
</protein>
<name>A0A067SBI4_GALM3</name>
<reference evidence="4" key="1">
    <citation type="journal article" date="2014" name="Proc. Natl. Acad. Sci. U.S.A.">
        <title>Extensive sampling of basidiomycete genomes demonstrates inadequacy of the white-rot/brown-rot paradigm for wood decay fungi.</title>
        <authorList>
            <person name="Riley R."/>
            <person name="Salamov A.A."/>
            <person name="Brown D.W."/>
            <person name="Nagy L.G."/>
            <person name="Floudas D."/>
            <person name="Held B.W."/>
            <person name="Levasseur A."/>
            <person name="Lombard V."/>
            <person name="Morin E."/>
            <person name="Otillar R."/>
            <person name="Lindquist E.A."/>
            <person name="Sun H."/>
            <person name="LaButti K.M."/>
            <person name="Schmutz J."/>
            <person name="Jabbour D."/>
            <person name="Luo H."/>
            <person name="Baker S.E."/>
            <person name="Pisabarro A.G."/>
            <person name="Walton J.D."/>
            <person name="Blanchette R.A."/>
            <person name="Henrissat B."/>
            <person name="Martin F."/>
            <person name="Cullen D."/>
            <person name="Hibbett D.S."/>
            <person name="Grigoriev I.V."/>
        </authorList>
    </citation>
    <scope>NUCLEOTIDE SEQUENCE [LARGE SCALE GENOMIC DNA]</scope>
    <source>
        <strain evidence="4">CBS 339.88</strain>
    </source>
</reference>
<dbReference type="InterPro" id="IPR021765">
    <property type="entry name" value="UstYa-like"/>
</dbReference>
<evidence type="ECO:0000313" key="4">
    <source>
        <dbReference type="Proteomes" id="UP000027222"/>
    </source>
</evidence>
<comment type="similarity">
    <text evidence="2">Belongs to the ustYa family.</text>
</comment>
<evidence type="ECO:0000256" key="1">
    <source>
        <dbReference type="ARBA" id="ARBA00004685"/>
    </source>
</evidence>
<dbReference type="AlphaFoldDB" id="A0A067SBI4"/>
<dbReference type="EMBL" id="KL142409">
    <property type="protein sequence ID" value="KDR68280.1"/>
    <property type="molecule type" value="Genomic_DNA"/>
</dbReference>
<dbReference type="InterPro" id="IPR018247">
    <property type="entry name" value="EF_Hand_1_Ca_BS"/>
</dbReference>
<dbReference type="OrthoDB" id="3687641at2759"/>
<dbReference type="HOGENOM" id="CLU_042941_6_3_1"/>
<dbReference type="STRING" id="685588.A0A067SBI4"/>
<comment type="pathway">
    <text evidence="1">Mycotoxin biosynthesis.</text>
</comment>